<dbReference type="PANTHER" id="PTHR42776:SF27">
    <property type="entry name" value="DIPEPTIDYL PEPTIDASE FAMILY MEMBER 6"/>
    <property type="match status" value="1"/>
</dbReference>
<keyword evidence="5" id="KW-1185">Reference proteome</keyword>
<dbReference type="InterPro" id="IPR029058">
    <property type="entry name" value="AB_hydrolase_fold"/>
</dbReference>
<proteinExistence type="predicted"/>
<dbReference type="Gene3D" id="3.40.50.1820">
    <property type="entry name" value="alpha/beta hydrolase"/>
    <property type="match status" value="1"/>
</dbReference>
<dbReference type="EMBL" id="JADIKD010000011">
    <property type="protein sequence ID" value="MFK2918483.1"/>
    <property type="molecule type" value="Genomic_DNA"/>
</dbReference>
<feature type="domain" description="Peptidase S9 prolyl oligopeptidase catalytic" evidence="3">
    <location>
        <begin position="453"/>
        <end position="664"/>
    </location>
</feature>
<keyword evidence="2" id="KW-0732">Signal</keyword>
<evidence type="ECO:0000313" key="5">
    <source>
        <dbReference type="Proteomes" id="UP001620408"/>
    </source>
</evidence>
<dbReference type="Pfam" id="PF00326">
    <property type="entry name" value="Peptidase_S9"/>
    <property type="match status" value="1"/>
</dbReference>
<protein>
    <submittedName>
        <fullName evidence="4">S9 family peptidase</fullName>
    </submittedName>
</protein>
<evidence type="ECO:0000259" key="3">
    <source>
        <dbReference type="Pfam" id="PF00326"/>
    </source>
</evidence>
<evidence type="ECO:0000313" key="4">
    <source>
        <dbReference type="EMBL" id="MFK2918483.1"/>
    </source>
</evidence>
<organism evidence="4 5">
    <name type="scientific">Dyella koreensis</name>
    <dbReference type="NCBI Taxonomy" id="311235"/>
    <lineage>
        <taxon>Bacteria</taxon>
        <taxon>Pseudomonadati</taxon>
        <taxon>Pseudomonadota</taxon>
        <taxon>Gammaproteobacteria</taxon>
        <taxon>Lysobacterales</taxon>
        <taxon>Rhodanobacteraceae</taxon>
        <taxon>Dyella</taxon>
    </lineage>
</organism>
<dbReference type="PANTHER" id="PTHR42776">
    <property type="entry name" value="SERINE PEPTIDASE S9 FAMILY MEMBER"/>
    <property type="match status" value="1"/>
</dbReference>
<sequence length="668" mass="74054">MTIAVRLPAALLFMLTSAAAYTQAAPDAAKASSPPPIVDFIRPPDFSDVTLSPDGKYLAAIVPMSDKPHENLLAVLDGKTAKIVRVLHSGREALIASYQWVGDNRLIASMAVKHDGLDTPWLTGELFAIDPDGTHQVNLFGYRAGGETTGTHIASRESRYAFAEPIGDQPVGQDQILIAVNDYTRAAEGNFTEIERLNVRTGRTARVGVSPARNASMVADHAGQVRVAYANNNANGEMLWLRANNDAAWELINEPSKSGVDIHPEGFNRDNSKLYVRVSQGNRPDAIELMDVATRQRTPLFQGQFADPGHLLQTADGKDYYAVVNHDGKRTLHYFDESSQEARLSKALAVNFPDQLAYFSSFTQDGKHAIVHVASDRNPGDFYLFDLDSREAHYLMSAEPWIDPQHMRPMQPIELTARDGLALHGFLTQPAGSQPHPLIVLPHGGPHGIADQWGYDREAQLFASRGYTVLQINYRGSGGYGMHFQQRGYKQWGLSMQDDLTDATEWAIKQGYADPKRICIYGASYGGYAALQGAVREPDLYKCAIGYAGVYDLRVQMDKSDTQRTDRGTAYLKLALGEDRDDLLRRSPLSGAEKIKADILLLHGKDDQRVPFKNFQEFTAALDRQGKHYDKLVEPLEGHGFFLPEHRQEAYQKMLDFLQRNIGNAAAR</sequence>
<dbReference type="SUPFAM" id="SSF82171">
    <property type="entry name" value="DPP6 N-terminal domain-like"/>
    <property type="match status" value="1"/>
</dbReference>
<keyword evidence="1" id="KW-0378">Hydrolase</keyword>
<dbReference type="Proteomes" id="UP001620408">
    <property type="component" value="Unassembled WGS sequence"/>
</dbReference>
<dbReference type="RefSeq" id="WP_379985704.1">
    <property type="nucleotide sequence ID" value="NZ_JADIKD010000011.1"/>
</dbReference>
<dbReference type="InterPro" id="IPR001375">
    <property type="entry name" value="Peptidase_S9_cat"/>
</dbReference>
<dbReference type="SUPFAM" id="SSF53474">
    <property type="entry name" value="alpha/beta-Hydrolases"/>
    <property type="match status" value="1"/>
</dbReference>
<name>A0ABW8K9T7_9GAMM</name>
<reference evidence="4 5" key="1">
    <citation type="submission" date="2020-10" db="EMBL/GenBank/DDBJ databases">
        <title>Phylogeny of dyella-like bacteria.</title>
        <authorList>
            <person name="Fu J."/>
        </authorList>
    </citation>
    <scope>NUCLEOTIDE SEQUENCE [LARGE SCALE GENOMIC DNA]</scope>
    <source>
        <strain evidence="4 5">BB4</strain>
    </source>
</reference>
<evidence type="ECO:0000256" key="2">
    <source>
        <dbReference type="SAM" id="SignalP"/>
    </source>
</evidence>
<feature type="signal peptide" evidence="2">
    <location>
        <begin position="1"/>
        <end position="24"/>
    </location>
</feature>
<evidence type="ECO:0000256" key="1">
    <source>
        <dbReference type="ARBA" id="ARBA00022801"/>
    </source>
</evidence>
<comment type="caution">
    <text evidence="4">The sequence shown here is derived from an EMBL/GenBank/DDBJ whole genome shotgun (WGS) entry which is preliminary data.</text>
</comment>
<gene>
    <name evidence="4" type="ORF">ISS97_14510</name>
</gene>
<feature type="chain" id="PRO_5047031978" evidence="2">
    <location>
        <begin position="25"/>
        <end position="668"/>
    </location>
</feature>
<accession>A0ABW8K9T7</accession>